<keyword evidence="1" id="KW-1133">Transmembrane helix</keyword>
<sequence length="54" mass="5880">MRHPLAKRERAINLTAAACILVDFFVEGDALGYVALALLLTSIVLYINRTGSAF</sequence>
<dbReference type="AlphaFoldDB" id="A0A6J4TPR0"/>
<organism evidence="2">
    <name type="scientific">uncultured Sphingosinicella sp</name>
    <dbReference type="NCBI Taxonomy" id="478748"/>
    <lineage>
        <taxon>Bacteria</taxon>
        <taxon>Pseudomonadati</taxon>
        <taxon>Pseudomonadota</taxon>
        <taxon>Alphaproteobacteria</taxon>
        <taxon>Sphingomonadales</taxon>
        <taxon>Sphingosinicellaceae</taxon>
        <taxon>Sphingosinicella</taxon>
        <taxon>environmental samples</taxon>
    </lineage>
</organism>
<reference evidence="2" key="1">
    <citation type="submission" date="2020-02" db="EMBL/GenBank/DDBJ databases">
        <authorList>
            <person name="Meier V. D."/>
        </authorList>
    </citation>
    <scope>NUCLEOTIDE SEQUENCE</scope>
    <source>
        <strain evidence="2">AVDCRST_MAG23</strain>
    </source>
</reference>
<evidence type="ECO:0000256" key="1">
    <source>
        <dbReference type="SAM" id="Phobius"/>
    </source>
</evidence>
<accession>A0A6J4TPR0</accession>
<keyword evidence="1" id="KW-0472">Membrane</keyword>
<name>A0A6J4TPR0_9SPHN</name>
<keyword evidence="1" id="KW-0812">Transmembrane</keyword>
<protein>
    <submittedName>
        <fullName evidence="2">Uncharacterized protein</fullName>
    </submittedName>
</protein>
<proteinExistence type="predicted"/>
<evidence type="ECO:0000313" key="2">
    <source>
        <dbReference type="EMBL" id="CAA9527949.1"/>
    </source>
</evidence>
<gene>
    <name evidence="2" type="ORF">AVDCRST_MAG23-735</name>
</gene>
<feature type="transmembrane region" description="Helical" evidence="1">
    <location>
        <begin position="30"/>
        <end position="48"/>
    </location>
</feature>
<dbReference type="EMBL" id="CADCWD010000030">
    <property type="protein sequence ID" value="CAA9527949.1"/>
    <property type="molecule type" value="Genomic_DNA"/>
</dbReference>